<accession>A0A381NSY5</accession>
<evidence type="ECO:0000313" key="3">
    <source>
        <dbReference type="EMBL" id="SUZ57756.1"/>
    </source>
</evidence>
<feature type="domain" description="M23ase beta-sheet core" evidence="2">
    <location>
        <begin position="234"/>
        <end position="325"/>
    </location>
</feature>
<dbReference type="SUPFAM" id="SSF51261">
    <property type="entry name" value="Duplicated hybrid motif"/>
    <property type="match status" value="1"/>
</dbReference>
<dbReference type="AlphaFoldDB" id="A0A381NSY5"/>
<organism evidence="3">
    <name type="scientific">marine metagenome</name>
    <dbReference type="NCBI Taxonomy" id="408172"/>
    <lineage>
        <taxon>unclassified sequences</taxon>
        <taxon>metagenomes</taxon>
        <taxon>ecological metagenomes</taxon>
    </lineage>
</organism>
<sequence length="332" mass="38540">MNVINKQINNRLSLISNLKKEMKFQNNEILDLSGVIYSLTNDLKILKNEYSEMIYYSYKSRSSLDKLGYVFSSNSYNQMFRRLGYIVQYTNSRKKQIQEIEIVTNELDNQKNNLIHEKRIQNKLLSDEVTENNKLQKLKRNQKKTISDLGKKERRIKKEIKERRISLEQLDNLIKEVIRSEREKLSGVDLDLIKLTESFEINIGKLIWPVSSGFISNKFGVHPHPVIKNVKVKNDGIDIQTSKGSKVYSVFSGKVSTVAFIPGMNNVIIINHGEYYTLYAKLKNLLVEKGDIITIGQNIAYIVTNSDGVSELQFQVWKNNIKLNPEKWIMNK</sequence>
<dbReference type="Gene3D" id="6.10.250.3150">
    <property type="match status" value="1"/>
</dbReference>
<dbReference type="InterPro" id="IPR016047">
    <property type="entry name" value="M23ase_b-sheet_dom"/>
</dbReference>
<proteinExistence type="predicted"/>
<dbReference type="PANTHER" id="PTHR21666:SF289">
    <property type="entry name" value="L-ALA--D-GLU ENDOPEPTIDASE"/>
    <property type="match status" value="1"/>
</dbReference>
<dbReference type="CDD" id="cd12797">
    <property type="entry name" value="M23_peptidase"/>
    <property type="match status" value="1"/>
</dbReference>
<dbReference type="InterPro" id="IPR011055">
    <property type="entry name" value="Dup_hybrid_motif"/>
</dbReference>
<keyword evidence="1" id="KW-0732">Signal</keyword>
<evidence type="ECO:0000259" key="2">
    <source>
        <dbReference type="Pfam" id="PF01551"/>
    </source>
</evidence>
<dbReference type="InterPro" id="IPR050570">
    <property type="entry name" value="Cell_wall_metabolism_enzyme"/>
</dbReference>
<dbReference type="Pfam" id="PF01551">
    <property type="entry name" value="Peptidase_M23"/>
    <property type="match status" value="1"/>
</dbReference>
<dbReference type="PANTHER" id="PTHR21666">
    <property type="entry name" value="PEPTIDASE-RELATED"/>
    <property type="match status" value="1"/>
</dbReference>
<evidence type="ECO:0000256" key="1">
    <source>
        <dbReference type="ARBA" id="ARBA00022729"/>
    </source>
</evidence>
<dbReference type="EMBL" id="UINC01000577">
    <property type="protein sequence ID" value="SUZ57756.1"/>
    <property type="molecule type" value="Genomic_DNA"/>
</dbReference>
<gene>
    <name evidence="3" type="ORF">METZ01_LOCUS10610</name>
</gene>
<dbReference type="Gene3D" id="2.70.70.10">
    <property type="entry name" value="Glucose Permease (Domain IIA)"/>
    <property type="match status" value="1"/>
</dbReference>
<reference evidence="3" key="1">
    <citation type="submission" date="2018-05" db="EMBL/GenBank/DDBJ databases">
        <authorList>
            <person name="Lanie J.A."/>
            <person name="Ng W.-L."/>
            <person name="Kazmierczak K.M."/>
            <person name="Andrzejewski T.M."/>
            <person name="Davidsen T.M."/>
            <person name="Wayne K.J."/>
            <person name="Tettelin H."/>
            <person name="Glass J.I."/>
            <person name="Rusch D."/>
            <person name="Podicherti R."/>
            <person name="Tsui H.-C.T."/>
            <person name="Winkler M.E."/>
        </authorList>
    </citation>
    <scope>NUCLEOTIDE SEQUENCE</scope>
</reference>
<dbReference type="GO" id="GO:0004222">
    <property type="term" value="F:metalloendopeptidase activity"/>
    <property type="evidence" value="ECO:0007669"/>
    <property type="project" value="TreeGrafter"/>
</dbReference>
<name>A0A381NSY5_9ZZZZ</name>
<protein>
    <recommendedName>
        <fullName evidence="2">M23ase beta-sheet core domain-containing protein</fullName>
    </recommendedName>
</protein>